<dbReference type="EMBL" id="CADCTQ010000385">
    <property type="protein sequence ID" value="CAA9291262.1"/>
    <property type="molecule type" value="Genomic_DNA"/>
</dbReference>
<proteinExistence type="predicted"/>
<dbReference type="AlphaFoldDB" id="A0A6J4JZB5"/>
<accession>A0A6J4JZB5</accession>
<organism evidence="1">
    <name type="scientific">uncultured Cytophagales bacterium</name>
    <dbReference type="NCBI Taxonomy" id="158755"/>
    <lineage>
        <taxon>Bacteria</taxon>
        <taxon>Pseudomonadati</taxon>
        <taxon>Bacteroidota</taxon>
        <taxon>Sphingobacteriia</taxon>
        <taxon>Sphingobacteriales</taxon>
        <taxon>environmental samples</taxon>
    </lineage>
</organism>
<reference evidence="1" key="1">
    <citation type="submission" date="2020-02" db="EMBL/GenBank/DDBJ databases">
        <authorList>
            <person name="Meier V. D."/>
        </authorList>
    </citation>
    <scope>NUCLEOTIDE SEQUENCE</scope>
    <source>
        <strain evidence="1">AVDCRST_MAG56</strain>
    </source>
</reference>
<evidence type="ECO:0000313" key="1">
    <source>
        <dbReference type="EMBL" id="CAA9291262.1"/>
    </source>
</evidence>
<protein>
    <submittedName>
        <fullName evidence="1">Uncharacterized protein</fullName>
    </submittedName>
</protein>
<name>A0A6J4JZB5_9SPHI</name>
<gene>
    <name evidence="1" type="ORF">AVDCRST_MAG56-4668</name>
</gene>
<sequence length="41" mass="4167">MTFPGATAVPSVFAGGICLLIPHASPPNAVLLMLTKEASDQ</sequence>